<keyword evidence="1" id="KW-1133">Transmembrane helix</keyword>
<feature type="transmembrane region" description="Helical" evidence="1">
    <location>
        <begin position="64"/>
        <end position="85"/>
    </location>
</feature>
<organism evidence="2">
    <name type="scientific">marine sediment metagenome</name>
    <dbReference type="NCBI Taxonomy" id="412755"/>
    <lineage>
        <taxon>unclassified sequences</taxon>
        <taxon>metagenomes</taxon>
        <taxon>ecological metagenomes</taxon>
    </lineage>
</organism>
<feature type="transmembrane region" description="Helical" evidence="1">
    <location>
        <begin position="34"/>
        <end position="52"/>
    </location>
</feature>
<keyword evidence="1" id="KW-0812">Transmembrane</keyword>
<feature type="transmembrane region" description="Helical" evidence="1">
    <location>
        <begin position="6"/>
        <end position="22"/>
    </location>
</feature>
<reference evidence="2" key="1">
    <citation type="journal article" date="2015" name="Nature">
        <title>Complex archaea that bridge the gap between prokaryotes and eukaryotes.</title>
        <authorList>
            <person name="Spang A."/>
            <person name="Saw J.H."/>
            <person name="Jorgensen S.L."/>
            <person name="Zaremba-Niedzwiedzka K."/>
            <person name="Martijn J."/>
            <person name="Lind A.E."/>
            <person name="van Eijk R."/>
            <person name="Schleper C."/>
            <person name="Guy L."/>
            <person name="Ettema T.J."/>
        </authorList>
    </citation>
    <scope>NUCLEOTIDE SEQUENCE</scope>
</reference>
<protein>
    <submittedName>
        <fullName evidence="2">Uncharacterized protein</fullName>
    </submittedName>
</protein>
<name>A0A0F9T3S3_9ZZZZ</name>
<feature type="transmembrane region" description="Helical" evidence="1">
    <location>
        <begin position="97"/>
        <end position="120"/>
    </location>
</feature>
<accession>A0A0F9T3S3</accession>
<proteinExistence type="predicted"/>
<evidence type="ECO:0000256" key="1">
    <source>
        <dbReference type="SAM" id="Phobius"/>
    </source>
</evidence>
<evidence type="ECO:0000313" key="2">
    <source>
        <dbReference type="EMBL" id="KKN69527.1"/>
    </source>
</evidence>
<gene>
    <name evidence="2" type="ORF">LCGC14_0440230</name>
</gene>
<dbReference type="EMBL" id="LAZR01000424">
    <property type="protein sequence ID" value="KKN69527.1"/>
    <property type="molecule type" value="Genomic_DNA"/>
</dbReference>
<comment type="caution">
    <text evidence="2">The sequence shown here is derived from an EMBL/GenBank/DDBJ whole genome shotgun (WGS) entry which is preliminary data.</text>
</comment>
<keyword evidence="1" id="KW-0472">Membrane</keyword>
<dbReference type="AlphaFoldDB" id="A0A0F9T3S3"/>
<sequence length="121" mass="13130">MKLWLLFIAVFIGGPLIFRLLIRRPPSPRLARGLAVLALISAIIAMILRYGFAGQWGDDLAITVVGLFFIWLGWISVIAFAVQAIRHANPGTNMRRATGILGAAATTIPWFGLALALYLAA</sequence>